<evidence type="ECO:0000313" key="3">
    <source>
        <dbReference type="EMBL" id="ABV93740.1"/>
    </source>
</evidence>
<name>A8LP58_DINSH</name>
<accession>A8LP58</accession>
<dbReference type="STRING" id="398580.Dshi_2001"/>
<dbReference type="PANTHER" id="PTHR18964:SF149">
    <property type="entry name" value="BIFUNCTIONAL UDP-N-ACETYLGLUCOSAMINE 2-EPIMERASE_N-ACETYLMANNOSAMINE KINASE"/>
    <property type="match status" value="1"/>
</dbReference>
<comment type="similarity">
    <text evidence="1">Belongs to the ROK (NagC/XylR) family.</text>
</comment>
<dbReference type="eggNOG" id="COG2345">
    <property type="taxonomic scope" value="Bacteria"/>
</dbReference>
<dbReference type="HOGENOM" id="CLU_036604_13_1_5"/>
<dbReference type="InterPro" id="IPR036390">
    <property type="entry name" value="WH_DNA-bd_sf"/>
</dbReference>
<dbReference type="AlphaFoldDB" id="A8LP58"/>
<dbReference type="InterPro" id="IPR043129">
    <property type="entry name" value="ATPase_NBD"/>
</dbReference>
<dbReference type="EMBL" id="CP000830">
    <property type="protein sequence ID" value="ABV93740.1"/>
    <property type="molecule type" value="Genomic_DNA"/>
</dbReference>
<keyword evidence="4" id="KW-1185">Reference proteome</keyword>
<dbReference type="Gene3D" id="1.10.10.10">
    <property type="entry name" value="Winged helix-like DNA-binding domain superfamily/Winged helix DNA-binding domain"/>
    <property type="match status" value="1"/>
</dbReference>
<organism evidence="3 4">
    <name type="scientific">Dinoroseobacter shibae (strain DSM 16493 / NCIMB 14021 / DFL 12)</name>
    <dbReference type="NCBI Taxonomy" id="398580"/>
    <lineage>
        <taxon>Bacteria</taxon>
        <taxon>Pseudomonadati</taxon>
        <taxon>Pseudomonadota</taxon>
        <taxon>Alphaproteobacteria</taxon>
        <taxon>Rhodobacterales</taxon>
        <taxon>Roseobacteraceae</taxon>
        <taxon>Dinoroseobacter</taxon>
    </lineage>
</organism>
<gene>
    <name evidence="3" type="ordered locus">Dshi_2001</name>
</gene>
<dbReference type="SUPFAM" id="SSF53067">
    <property type="entry name" value="Actin-like ATPase domain"/>
    <property type="match status" value="1"/>
</dbReference>
<reference evidence="4" key="1">
    <citation type="journal article" date="2010" name="ISME J.">
        <title>The complete genome sequence of the algal symbiont Dinoroseobacter shibae: a hitchhiker's guide to life in the sea.</title>
        <authorList>
            <person name="Wagner-Dobler I."/>
            <person name="Ballhausen B."/>
            <person name="Berger M."/>
            <person name="Brinkhoff T."/>
            <person name="Buchholz I."/>
            <person name="Bunk B."/>
            <person name="Cypionka H."/>
            <person name="Daniel R."/>
            <person name="Drepper T."/>
            <person name="Gerdts G."/>
            <person name="Hahnke S."/>
            <person name="Han C."/>
            <person name="Jahn D."/>
            <person name="Kalhoefer D."/>
            <person name="Kiss H."/>
            <person name="Klenk H.P."/>
            <person name="Kyrpides N."/>
            <person name="Liebl W."/>
            <person name="Liesegang H."/>
            <person name="Meincke L."/>
            <person name="Pati A."/>
            <person name="Petersen J."/>
            <person name="Piekarski T."/>
            <person name="Pommerenke C."/>
            <person name="Pradella S."/>
            <person name="Pukall R."/>
            <person name="Rabus R."/>
            <person name="Stackebrandt E."/>
            <person name="Thole S."/>
            <person name="Thompson L."/>
            <person name="Tielen P."/>
            <person name="Tomasch J."/>
            <person name="von Jan M."/>
            <person name="Wanphrut N."/>
            <person name="Wichels A."/>
            <person name="Zech H."/>
            <person name="Simon M."/>
        </authorList>
    </citation>
    <scope>NUCLEOTIDE SEQUENCE [LARGE SCALE GENOMIC DNA]</scope>
    <source>
        <strain evidence="4">DSM 16493 / NCIMB 14021 / DFL 12</strain>
    </source>
</reference>
<dbReference type="Proteomes" id="UP000006833">
    <property type="component" value="Chromosome"/>
</dbReference>
<feature type="region of interest" description="Disordered" evidence="2">
    <location>
        <begin position="1"/>
        <end position="23"/>
    </location>
</feature>
<dbReference type="PANTHER" id="PTHR18964">
    <property type="entry name" value="ROK (REPRESSOR, ORF, KINASE) FAMILY"/>
    <property type="match status" value="1"/>
</dbReference>
<dbReference type="OrthoDB" id="9810372at2"/>
<protein>
    <submittedName>
        <fullName evidence="3">Putative xylose repressor</fullName>
    </submittedName>
</protein>
<evidence type="ECO:0000313" key="4">
    <source>
        <dbReference type="Proteomes" id="UP000006833"/>
    </source>
</evidence>
<evidence type="ECO:0000256" key="2">
    <source>
        <dbReference type="SAM" id="MobiDB-lite"/>
    </source>
</evidence>
<dbReference type="eggNOG" id="COG1940">
    <property type="taxonomic scope" value="Bacteria"/>
</dbReference>
<dbReference type="SUPFAM" id="SSF46785">
    <property type="entry name" value="Winged helix' DNA-binding domain"/>
    <property type="match status" value="1"/>
</dbReference>
<dbReference type="KEGG" id="dsh:Dshi_2001"/>
<dbReference type="InterPro" id="IPR036388">
    <property type="entry name" value="WH-like_DNA-bd_sf"/>
</dbReference>
<dbReference type="InterPro" id="IPR000600">
    <property type="entry name" value="ROK"/>
</dbReference>
<dbReference type="CDD" id="cd24073">
    <property type="entry name" value="ASKHA_ATPase_ROK_CYANR"/>
    <property type="match status" value="1"/>
</dbReference>
<sequence>MPEDAATRDTPGCGPMLPDSGRNAKPLRQAVFEHVRAAGHAPRMDIARALGISPGSVTTLTSDLIEAGFLTEIAAPARETGRGRPPVALAVVPAARYVLGLRLSDEMHTVSLSDFSGTELATAHRASQPGRYAVEALLTEMATLIDEVLAAAALPRDRVAALGVGLPGAVHHETGRVAWSPILAGQDHALQAIIEDRFGLPAHLENDANVLTLAELWFGAGRAMQDFAVVTIEQGVGMGLVLNNRLFRGAQGLGLELGHTKVQLDGALCRCGQRGCLEAYLADYALVREASTALDRDPRSAQTAAAMLESLFDQAKAGNGAAKAIFQRAGRFLSLGLANVVQLFDPELIILSGARMRYDYLYAEEVLAEMQRMTLHPATPRSRVEIHAWGDQVWARGATALALSAVTDALMGER</sequence>
<evidence type="ECO:0000256" key="1">
    <source>
        <dbReference type="ARBA" id="ARBA00006479"/>
    </source>
</evidence>
<dbReference type="Gene3D" id="3.30.420.40">
    <property type="match status" value="2"/>
</dbReference>
<proteinExistence type="inferred from homology"/>
<dbReference type="Pfam" id="PF00480">
    <property type="entry name" value="ROK"/>
    <property type="match status" value="1"/>
</dbReference>